<dbReference type="Gene3D" id="3.40.50.2300">
    <property type="match status" value="1"/>
</dbReference>
<dbReference type="PROSITE" id="PS50110">
    <property type="entry name" value="RESPONSE_REGULATORY"/>
    <property type="match status" value="1"/>
</dbReference>
<dbReference type="SUPFAM" id="SSF52172">
    <property type="entry name" value="CheY-like"/>
    <property type="match status" value="1"/>
</dbReference>
<gene>
    <name evidence="9" type="ORF">SAMN05878437_2673</name>
</gene>
<dbReference type="CDD" id="cd17574">
    <property type="entry name" value="REC_OmpR"/>
    <property type="match status" value="1"/>
</dbReference>
<dbReference type="Pfam" id="PF00072">
    <property type="entry name" value="Response_reg"/>
    <property type="match status" value="1"/>
</dbReference>
<dbReference type="SUPFAM" id="SSF46894">
    <property type="entry name" value="C-terminal effector domain of the bipartite response regulators"/>
    <property type="match status" value="1"/>
</dbReference>
<dbReference type="GO" id="GO:0005829">
    <property type="term" value="C:cytosol"/>
    <property type="evidence" value="ECO:0007669"/>
    <property type="project" value="TreeGrafter"/>
</dbReference>
<accession>A0A1M7IBN9</accession>
<dbReference type="GO" id="GO:0000156">
    <property type="term" value="F:phosphorelay response regulator activity"/>
    <property type="evidence" value="ECO:0007669"/>
    <property type="project" value="TreeGrafter"/>
</dbReference>
<dbReference type="Gene3D" id="1.10.10.10">
    <property type="entry name" value="Winged helix-like DNA-binding domain superfamily/Winged helix DNA-binding domain"/>
    <property type="match status" value="1"/>
</dbReference>
<evidence type="ECO:0000313" key="10">
    <source>
        <dbReference type="Proteomes" id="UP000190911"/>
    </source>
</evidence>
<dbReference type="EMBL" id="LT670847">
    <property type="protein sequence ID" value="SHM38201.1"/>
    <property type="molecule type" value="Genomic_DNA"/>
</dbReference>
<keyword evidence="10" id="KW-1185">Reference proteome</keyword>
<keyword evidence="2" id="KW-0902">Two-component regulatory system</keyword>
<feature type="modified residue" description="4-aspartylphosphate" evidence="6">
    <location>
        <position position="57"/>
    </location>
</feature>
<evidence type="ECO:0000256" key="1">
    <source>
        <dbReference type="ARBA" id="ARBA00022553"/>
    </source>
</evidence>
<evidence type="ECO:0000259" key="7">
    <source>
        <dbReference type="PROSITE" id="PS50043"/>
    </source>
</evidence>
<dbReference type="GO" id="GO:0000976">
    <property type="term" value="F:transcription cis-regulatory region binding"/>
    <property type="evidence" value="ECO:0007669"/>
    <property type="project" value="TreeGrafter"/>
</dbReference>
<dbReference type="PANTHER" id="PTHR48111:SF1">
    <property type="entry name" value="TWO-COMPONENT RESPONSE REGULATOR ORR33"/>
    <property type="match status" value="1"/>
</dbReference>
<dbReference type="Proteomes" id="UP000190911">
    <property type="component" value="Chromosome I"/>
</dbReference>
<dbReference type="InterPro" id="IPR011006">
    <property type="entry name" value="CheY-like_superfamily"/>
</dbReference>
<dbReference type="STRING" id="29571.SAMN05878437_2673"/>
<feature type="domain" description="HTH luxR-type" evidence="7">
    <location>
        <begin position="278"/>
        <end position="343"/>
    </location>
</feature>
<feature type="domain" description="Response regulatory" evidence="8">
    <location>
        <begin position="8"/>
        <end position="125"/>
    </location>
</feature>
<dbReference type="OrthoDB" id="8874570at2"/>
<dbReference type="InterPro" id="IPR000792">
    <property type="entry name" value="Tscrpt_reg_LuxR_C"/>
</dbReference>
<dbReference type="InterPro" id="IPR036388">
    <property type="entry name" value="WH-like_DNA-bd_sf"/>
</dbReference>
<evidence type="ECO:0000256" key="2">
    <source>
        <dbReference type="ARBA" id="ARBA00023012"/>
    </source>
</evidence>
<reference evidence="9 10" key="1">
    <citation type="submission" date="2016-11" db="EMBL/GenBank/DDBJ databases">
        <authorList>
            <person name="Jaros S."/>
            <person name="Januszkiewicz K."/>
            <person name="Wedrychowicz H."/>
        </authorList>
    </citation>
    <scope>NUCLEOTIDE SEQUENCE [LARGE SCALE GENOMIC DNA]</scope>
    <source>
        <strain evidence="9 10">ACAM 12</strain>
    </source>
</reference>
<evidence type="ECO:0000256" key="4">
    <source>
        <dbReference type="ARBA" id="ARBA00023125"/>
    </source>
</evidence>
<keyword evidence="3" id="KW-0805">Transcription regulation</keyword>
<sequence>MKGADSVLIFVVEDEQALRNDIVEELQEAGYHVLAAADGQQALDLLADSTPDLLLCDITMPGLDGYELLNILRQQRPELAATPFVFLTALSEPREVIDGKLSGADDYLIKPVDYDLMLATIEAHLRQVKRICRRHDDEMTTLRGAISGLSGGGAEHALDLISLGIVLLDEQGKQVHINRAAQEMAADADFIHVSTKGVWAVDPLSNRALQHAIAETLDSARAGVEKVAGVMLQHAHETSGTSILACAIPRADPPSSSHPCVALFLSASGRLKRVPEALLMELFGLTPTEAKVAGALASSARATDVAAELGVSQTTISFHMRNLFQKTGTNRQADLIALILAGPMMCRVPDE</sequence>
<dbReference type="SMART" id="SM00448">
    <property type="entry name" value="REC"/>
    <property type="match status" value="1"/>
</dbReference>
<evidence type="ECO:0000256" key="3">
    <source>
        <dbReference type="ARBA" id="ARBA00023015"/>
    </source>
</evidence>
<dbReference type="AlphaFoldDB" id="A0A1M7IBN9"/>
<evidence type="ECO:0000259" key="8">
    <source>
        <dbReference type="PROSITE" id="PS50110"/>
    </source>
</evidence>
<evidence type="ECO:0000256" key="5">
    <source>
        <dbReference type="ARBA" id="ARBA00023163"/>
    </source>
</evidence>
<dbReference type="RefSeq" id="WP_079554368.1">
    <property type="nucleotide sequence ID" value="NZ_LT670847.1"/>
</dbReference>
<dbReference type="PANTHER" id="PTHR48111">
    <property type="entry name" value="REGULATOR OF RPOS"/>
    <property type="match status" value="1"/>
</dbReference>
<keyword evidence="1 6" id="KW-0597">Phosphoprotein</keyword>
<dbReference type="CDD" id="cd06170">
    <property type="entry name" value="LuxR_C_like"/>
    <property type="match status" value="1"/>
</dbReference>
<dbReference type="SMART" id="SM00421">
    <property type="entry name" value="HTH_LUXR"/>
    <property type="match status" value="1"/>
</dbReference>
<proteinExistence type="predicted"/>
<organism evidence="9 10">
    <name type="scientific">Vreelandella subglaciescola</name>
    <dbReference type="NCBI Taxonomy" id="29571"/>
    <lineage>
        <taxon>Bacteria</taxon>
        <taxon>Pseudomonadati</taxon>
        <taxon>Pseudomonadota</taxon>
        <taxon>Gammaproteobacteria</taxon>
        <taxon>Oceanospirillales</taxon>
        <taxon>Halomonadaceae</taxon>
        <taxon>Vreelandella</taxon>
    </lineage>
</organism>
<dbReference type="InterPro" id="IPR001789">
    <property type="entry name" value="Sig_transdc_resp-reg_receiver"/>
</dbReference>
<evidence type="ECO:0000256" key="6">
    <source>
        <dbReference type="PROSITE-ProRule" id="PRU00169"/>
    </source>
</evidence>
<name>A0A1M7IBN9_9GAMM</name>
<dbReference type="GO" id="GO:0006355">
    <property type="term" value="P:regulation of DNA-templated transcription"/>
    <property type="evidence" value="ECO:0007669"/>
    <property type="project" value="InterPro"/>
</dbReference>
<dbReference type="InParanoid" id="A0A1M7IBN9"/>
<protein>
    <submittedName>
        <fullName evidence="9">Regulatory protein, luxR family</fullName>
    </submittedName>
</protein>
<dbReference type="PROSITE" id="PS50043">
    <property type="entry name" value="HTH_LUXR_2"/>
    <property type="match status" value="1"/>
</dbReference>
<dbReference type="InterPro" id="IPR016032">
    <property type="entry name" value="Sig_transdc_resp-reg_C-effctor"/>
</dbReference>
<evidence type="ECO:0000313" key="9">
    <source>
        <dbReference type="EMBL" id="SHM38201.1"/>
    </source>
</evidence>
<dbReference type="Pfam" id="PF00196">
    <property type="entry name" value="GerE"/>
    <property type="match status" value="1"/>
</dbReference>
<keyword evidence="4" id="KW-0238">DNA-binding</keyword>
<dbReference type="GO" id="GO:0032993">
    <property type="term" value="C:protein-DNA complex"/>
    <property type="evidence" value="ECO:0007669"/>
    <property type="project" value="TreeGrafter"/>
</dbReference>
<dbReference type="InterPro" id="IPR039420">
    <property type="entry name" value="WalR-like"/>
</dbReference>
<keyword evidence="5" id="KW-0804">Transcription</keyword>